<feature type="domain" description="Rhodanese" evidence="5">
    <location>
        <begin position="199"/>
        <end position="314"/>
    </location>
</feature>
<dbReference type="PANTHER" id="PTHR43855:SF1">
    <property type="entry name" value="THIOSULFATE SULFURTRANSFERASE"/>
    <property type="match status" value="1"/>
</dbReference>
<protein>
    <recommendedName>
        <fullName evidence="3">Sulfurtransferase</fullName>
    </recommendedName>
</protein>
<reference evidence="6 7" key="1">
    <citation type="submission" date="2019-07" db="EMBL/GenBank/DDBJ databases">
        <title>Whole genome shotgun sequence of Frigoribacterium faeni NBRC 103066.</title>
        <authorList>
            <person name="Hosoyama A."/>
            <person name="Uohara A."/>
            <person name="Ohji S."/>
            <person name="Ichikawa N."/>
        </authorList>
    </citation>
    <scope>NUCLEOTIDE SEQUENCE [LARGE SCALE GENOMIC DNA]</scope>
    <source>
        <strain evidence="6 7">NBRC 103066</strain>
    </source>
</reference>
<evidence type="ECO:0000256" key="1">
    <source>
        <dbReference type="ARBA" id="ARBA00022737"/>
    </source>
</evidence>
<sequence length="325" mass="36138">MRTDNPIARRRRRLSAPRSDTPGGNPMVVEHDTSARFSEYAHPERLVSTDWLEEHLGAPGLVVVESDEDVLLYETGHIPGAVKIDWHLDLNDPVQRDYIDGEAFARLMSRSGIDRDTTIVVYGDKNNWWAAYALWVFSLFGHDDVRLLDGGRAAWEAEGREYTTVAPEPAASDYPVVERDDSVIRAYKDDVLAHLGEPLIDVRSPEEYSGERTTAPAYPDEGALRAGHIPSAANVPWGRAAADDGRFRGVAELDAIYRDGAGLSEGDDVVAYCRIGERSSHTWFVLHHLMGFEKVRNYDGSWTEWGSAVRVPIVQGSEPGEVPAR</sequence>
<dbReference type="PROSITE" id="PS00380">
    <property type="entry name" value="RHODANESE_1"/>
    <property type="match status" value="1"/>
</dbReference>
<dbReference type="InterPro" id="IPR036873">
    <property type="entry name" value="Rhodanese-like_dom_sf"/>
</dbReference>
<evidence type="ECO:0000259" key="5">
    <source>
        <dbReference type="PROSITE" id="PS50206"/>
    </source>
</evidence>
<keyword evidence="1" id="KW-0677">Repeat</keyword>
<dbReference type="SMART" id="SM00450">
    <property type="entry name" value="RHOD"/>
    <property type="match status" value="2"/>
</dbReference>
<dbReference type="CDD" id="cd01449">
    <property type="entry name" value="TST_Repeat_2"/>
    <property type="match status" value="1"/>
</dbReference>
<dbReference type="InterPro" id="IPR051126">
    <property type="entry name" value="Thiosulfate_sulfurtransferase"/>
</dbReference>
<dbReference type="SUPFAM" id="SSF52821">
    <property type="entry name" value="Rhodanese/Cell cycle control phosphatase"/>
    <property type="match status" value="2"/>
</dbReference>
<dbReference type="CDD" id="cd01448">
    <property type="entry name" value="TST_Repeat_1"/>
    <property type="match status" value="1"/>
</dbReference>
<comment type="catalytic activity">
    <reaction evidence="2">
        <text>thiosulfate + hydrogen cyanide = thiocyanate + sulfite + 2 H(+)</text>
        <dbReference type="Rhea" id="RHEA:16881"/>
        <dbReference type="ChEBI" id="CHEBI:15378"/>
        <dbReference type="ChEBI" id="CHEBI:17359"/>
        <dbReference type="ChEBI" id="CHEBI:18022"/>
        <dbReference type="ChEBI" id="CHEBI:18407"/>
        <dbReference type="ChEBI" id="CHEBI:33542"/>
        <dbReference type="EC" id="2.8.1.1"/>
    </reaction>
</comment>
<dbReference type="PANTHER" id="PTHR43855">
    <property type="entry name" value="THIOSULFATE SULFURTRANSFERASE"/>
    <property type="match status" value="1"/>
</dbReference>
<dbReference type="PROSITE" id="PS50206">
    <property type="entry name" value="RHODANESE_3"/>
    <property type="match status" value="2"/>
</dbReference>
<proteinExistence type="predicted"/>
<evidence type="ECO:0000313" key="6">
    <source>
        <dbReference type="EMBL" id="GEK82430.1"/>
    </source>
</evidence>
<evidence type="ECO:0000256" key="2">
    <source>
        <dbReference type="ARBA" id="ARBA00047549"/>
    </source>
</evidence>
<dbReference type="Pfam" id="PF00581">
    <property type="entry name" value="Rhodanese"/>
    <property type="match status" value="2"/>
</dbReference>
<dbReference type="EMBL" id="BJUV01000005">
    <property type="protein sequence ID" value="GEK82430.1"/>
    <property type="molecule type" value="Genomic_DNA"/>
</dbReference>
<dbReference type="Proteomes" id="UP000321154">
    <property type="component" value="Unassembled WGS sequence"/>
</dbReference>
<dbReference type="InterPro" id="IPR001307">
    <property type="entry name" value="Thiosulphate_STrfase_CS"/>
</dbReference>
<comment type="caution">
    <text evidence="6">The sequence shown here is derived from an EMBL/GenBank/DDBJ whole genome shotgun (WGS) entry which is preliminary data.</text>
</comment>
<dbReference type="PROSITE" id="PS00683">
    <property type="entry name" value="RHODANESE_2"/>
    <property type="match status" value="1"/>
</dbReference>
<feature type="region of interest" description="Disordered" evidence="4">
    <location>
        <begin position="1"/>
        <end position="27"/>
    </location>
</feature>
<feature type="domain" description="Rhodanese" evidence="5">
    <location>
        <begin position="57"/>
        <end position="164"/>
    </location>
</feature>
<name>A0ABQ0ULS7_9MICO</name>
<evidence type="ECO:0000313" key="7">
    <source>
        <dbReference type="Proteomes" id="UP000321154"/>
    </source>
</evidence>
<evidence type="ECO:0000256" key="3">
    <source>
        <dbReference type="RuleBase" id="RU000507"/>
    </source>
</evidence>
<evidence type="ECO:0000256" key="4">
    <source>
        <dbReference type="SAM" id="MobiDB-lite"/>
    </source>
</evidence>
<dbReference type="Gene3D" id="3.40.250.10">
    <property type="entry name" value="Rhodanese-like domain"/>
    <property type="match status" value="2"/>
</dbReference>
<keyword evidence="7" id="KW-1185">Reference proteome</keyword>
<gene>
    <name evidence="6" type="ORF">FFA01_07390</name>
</gene>
<organism evidence="6 7">
    <name type="scientific">Frigoribacterium faeni</name>
    <dbReference type="NCBI Taxonomy" id="145483"/>
    <lineage>
        <taxon>Bacteria</taxon>
        <taxon>Bacillati</taxon>
        <taxon>Actinomycetota</taxon>
        <taxon>Actinomycetes</taxon>
        <taxon>Micrococcales</taxon>
        <taxon>Microbacteriaceae</taxon>
        <taxon>Frigoribacterium</taxon>
    </lineage>
</organism>
<keyword evidence="3" id="KW-0808">Transferase</keyword>
<accession>A0ABQ0ULS7</accession>
<dbReference type="InterPro" id="IPR001763">
    <property type="entry name" value="Rhodanese-like_dom"/>
</dbReference>